<sequence length="134" mass="15364">MFCIWIQSLVISSLSFSRRNIQNLKEREMIFLALCGFKFALTHLDGRQLLIKSNPGEVVKPDSFKAINDEGMPMYQRPFMKGKLYTHFTVDFPDSLTPDQVKAMGTILLRPSSQLTDMELGECEETTLHDVNME</sequence>
<dbReference type="Gene3D" id="2.60.260.20">
    <property type="entry name" value="Urease metallochaperone UreE, N-terminal domain"/>
    <property type="match status" value="1"/>
</dbReference>
<dbReference type="InterPro" id="IPR008971">
    <property type="entry name" value="HSP40/DnaJ_pept-bd"/>
</dbReference>
<dbReference type="FunFam" id="2.60.260.20:FF:000003">
    <property type="entry name" value="DnaJ subfamily A member 2"/>
    <property type="match status" value="1"/>
</dbReference>
<dbReference type="AlphaFoldDB" id="A0A6M2EFY2"/>
<evidence type="ECO:0000313" key="5">
    <source>
        <dbReference type="EMBL" id="NUU82866.1"/>
    </source>
</evidence>
<dbReference type="PANTHER" id="PTHR43888">
    <property type="entry name" value="DNAJ-LIKE-2, ISOFORM A-RELATED"/>
    <property type="match status" value="1"/>
</dbReference>
<evidence type="ECO:0000256" key="1">
    <source>
        <dbReference type="ARBA" id="ARBA00022723"/>
    </source>
</evidence>
<dbReference type="GO" id="GO:0030544">
    <property type="term" value="F:Hsp70 protein binding"/>
    <property type="evidence" value="ECO:0007669"/>
    <property type="project" value="InterPro"/>
</dbReference>
<evidence type="ECO:0000256" key="2">
    <source>
        <dbReference type="ARBA" id="ARBA00022737"/>
    </source>
</evidence>
<keyword evidence="1" id="KW-0479">Metal-binding</keyword>
<evidence type="ECO:0000256" key="4">
    <source>
        <dbReference type="ARBA" id="ARBA00022833"/>
    </source>
</evidence>
<keyword evidence="3" id="KW-0863">Zinc-finger</keyword>
<dbReference type="EMBL" id="GILB01002533">
    <property type="protein sequence ID" value="NUU82866.1"/>
    <property type="molecule type" value="Transcribed_RNA"/>
</dbReference>
<dbReference type="InterPro" id="IPR044713">
    <property type="entry name" value="DNJA1/2-like"/>
</dbReference>
<evidence type="ECO:0000256" key="3">
    <source>
        <dbReference type="ARBA" id="ARBA00022771"/>
    </source>
</evidence>
<dbReference type="SUPFAM" id="SSF49493">
    <property type="entry name" value="HSP40/DnaJ peptide-binding domain"/>
    <property type="match status" value="1"/>
</dbReference>
<accession>A0A6M2EFY2</accession>
<dbReference type="GO" id="GO:0008270">
    <property type="term" value="F:zinc ion binding"/>
    <property type="evidence" value="ECO:0007669"/>
    <property type="project" value="UniProtKB-KW"/>
</dbReference>
<name>A0A6M2EFY2_9ROSI</name>
<keyword evidence="4" id="KW-0862">Zinc</keyword>
<organism evidence="5">
    <name type="scientific">Populus davidiana</name>
    <dbReference type="NCBI Taxonomy" id="266767"/>
    <lineage>
        <taxon>Eukaryota</taxon>
        <taxon>Viridiplantae</taxon>
        <taxon>Streptophyta</taxon>
        <taxon>Embryophyta</taxon>
        <taxon>Tracheophyta</taxon>
        <taxon>Spermatophyta</taxon>
        <taxon>Magnoliopsida</taxon>
        <taxon>eudicotyledons</taxon>
        <taxon>Gunneridae</taxon>
        <taxon>Pentapetalae</taxon>
        <taxon>rosids</taxon>
        <taxon>fabids</taxon>
        <taxon>Malpighiales</taxon>
        <taxon>Salicaceae</taxon>
        <taxon>Saliceae</taxon>
        <taxon>Populus</taxon>
    </lineage>
</organism>
<protein>
    <submittedName>
        <fullName evidence="5">Uncharacterized protein</fullName>
    </submittedName>
</protein>
<dbReference type="GO" id="GO:0006457">
    <property type="term" value="P:protein folding"/>
    <property type="evidence" value="ECO:0007669"/>
    <property type="project" value="InterPro"/>
</dbReference>
<proteinExistence type="predicted"/>
<keyword evidence="2" id="KW-0677">Repeat</keyword>
<dbReference type="GO" id="GO:0051082">
    <property type="term" value="F:unfolded protein binding"/>
    <property type="evidence" value="ECO:0007669"/>
    <property type="project" value="InterPro"/>
</dbReference>
<reference evidence="5" key="1">
    <citation type="submission" date="2020-03" db="EMBL/GenBank/DDBJ databases">
        <authorList>
            <person name="Zhang R."/>
        </authorList>
    </citation>
    <scope>NUCLEOTIDE SEQUENCE</scope>
</reference>